<dbReference type="EMBL" id="JAWWNJ010000096">
    <property type="protein sequence ID" value="KAK6996727.1"/>
    <property type="molecule type" value="Genomic_DNA"/>
</dbReference>
<accession>A0AAW0A073</accession>
<sequence length="147" mass="16195">MSFLETPPNPFGPAEDKALKLEAIQNLGKPATGRLREWLDFYQRGIQPPTAARATVPDSDYHKARGHAAQIAVKKLRLQLNDQAKCTSTRRRHRNSTKSLGHSAHKENIEKRIEKRAGKGHGAGVGKASTAAYLPVQCRGVVFAYVN</sequence>
<reference evidence="2 3" key="1">
    <citation type="journal article" date="2024" name="J Genomics">
        <title>Draft genome sequencing and assembly of Favolaschia claudopus CIRM-BRFM 2984 isolated from oak limbs.</title>
        <authorList>
            <person name="Navarro D."/>
            <person name="Drula E."/>
            <person name="Chaduli D."/>
            <person name="Cazenave R."/>
            <person name="Ahrendt S."/>
            <person name="Wang J."/>
            <person name="Lipzen A."/>
            <person name="Daum C."/>
            <person name="Barry K."/>
            <person name="Grigoriev I.V."/>
            <person name="Favel A."/>
            <person name="Rosso M.N."/>
            <person name="Martin F."/>
        </authorList>
    </citation>
    <scope>NUCLEOTIDE SEQUENCE [LARGE SCALE GENOMIC DNA]</scope>
    <source>
        <strain evidence="2 3">CIRM-BRFM 2984</strain>
    </source>
</reference>
<dbReference type="AlphaFoldDB" id="A0AAW0A073"/>
<dbReference type="Proteomes" id="UP001362999">
    <property type="component" value="Unassembled WGS sequence"/>
</dbReference>
<keyword evidence="3" id="KW-1185">Reference proteome</keyword>
<evidence type="ECO:0000313" key="3">
    <source>
        <dbReference type="Proteomes" id="UP001362999"/>
    </source>
</evidence>
<feature type="region of interest" description="Disordered" evidence="1">
    <location>
        <begin position="85"/>
        <end position="106"/>
    </location>
</feature>
<comment type="caution">
    <text evidence="2">The sequence shown here is derived from an EMBL/GenBank/DDBJ whole genome shotgun (WGS) entry which is preliminary data.</text>
</comment>
<protein>
    <submittedName>
        <fullName evidence="2">Uncharacterized protein</fullName>
    </submittedName>
</protein>
<evidence type="ECO:0000313" key="2">
    <source>
        <dbReference type="EMBL" id="KAK6996727.1"/>
    </source>
</evidence>
<proteinExistence type="predicted"/>
<name>A0AAW0A073_9AGAR</name>
<gene>
    <name evidence="2" type="ORF">R3P38DRAFT_3221856</name>
</gene>
<evidence type="ECO:0000256" key="1">
    <source>
        <dbReference type="SAM" id="MobiDB-lite"/>
    </source>
</evidence>
<organism evidence="2 3">
    <name type="scientific">Favolaschia claudopus</name>
    <dbReference type="NCBI Taxonomy" id="2862362"/>
    <lineage>
        <taxon>Eukaryota</taxon>
        <taxon>Fungi</taxon>
        <taxon>Dikarya</taxon>
        <taxon>Basidiomycota</taxon>
        <taxon>Agaricomycotina</taxon>
        <taxon>Agaricomycetes</taxon>
        <taxon>Agaricomycetidae</taxon>
        <taxon>Agaricales</taxon>
        <taxon>Marasmiineae</taxon>
        <taxon>Mycenaceae</taxon>
        <taxon>Favolaschia</taxon>
    </lineage>
</organism>